<dbReference type="Proteomes" id="UP000827296">
    <property type="component" value="Segment"/>
</dbReference>
<keyword evidence="2" id="KW-1185">Reference proteome</keyword>
<organism evidence="1 2">
    <name type="scientific">Enterococcus phage SSsP-1</name>
    <dbReference type="NCBI Taxonomy" id="2859527"/>
    <lineage>
        <taxon>Viruses</taxon>
        <taxon>Duplodnaviria</taxon>
        <taxon>Heunggongvirae</taxon>
        <taxon>Uroviricota</taxon>
        <taxon>Caudoviricetes</taxon>
        <taxon>Saphexavirus</taxon>
        <taxon>Saphexavirus SSsP1</taxon>
    </lineage>
</organism>
<evidence type="ECO:0000313" key="1">
    <source>
        <dbReference type="EMBL" id="QYI86556.1"/>
    </source>
</evidence>
<dbReference type="EMBL" id="MZ333457">
    <property type="protein sequence ID" value="QYI86556.1"/>
    <property type="molecule type" value="Genomic_DNA"/>
</dbReference>
<name>A0AAE7WEB5_9CAUD</name>
<protein>
    <submittedName>
        <fullName evidence="1">Uncharacterized protein</fullName>
    </submittedName>
</protein>
<evidence type="ECO:0000313" key="2">
    <source>
        <dbReference type="Proteomes" id="UP000827296"/>
    </source>
</evidence>
<proteinExistence type="predicted"/>
<reference evidence="1 2" key="1">
    <citation type="journal article" date="2022" name="Viruses">
        <title>Two Novel Lytic Bacteriophages Infecting Enterococcus spp. Are Promising Candidates for Targeted Antibacterial Therapy.</title>
        <authorList>
            <person name="Tkachev P.V."/>
            <person name="Pchelin I.M."/>
            <person name="Azarov D.V."/>
            <person name="Gorshkov A.N."/>
            <person name="Shamova O.V."/>
            <person name="Dmitriev A.V."/>
            <person name="Goncharov A.E."/>
        </authorList>
    </citation>
    <scope>NUCLEOTIDE SEQUENCE [LARGE SCALE GENOMIC DNA]</scope>
</reference>
<accession>A0AAE7WEB5</accession>
<sequence>MKRFAVITKIELDTPDEDRIELGKAYEIVEDVNGGVNIYIDDRSKHYFVNSRQYVEVAEGIFKLTLGMLLSKLNEDASVNLEISFEDKATKIVSENYYKDELKDYFDREVKWYSPDTVVDGLSILLEGEFSNGN</sequence>